<sequence>MPASGLPLRLAISNRFANRFPDSLNWFPFFPGLAFKTLSLGSLIRAQFLLAPEVGFNPVDIGNGVVMDPVSTFGWWNNLEPRVVHSWSKALFVVSTEVEGPLLVVTESTWAFSLVFFSSSESIKLSECNGV</sequence>
<name>A0ABQ5HWZ7_9ASTR</name>
<evidence type="ECO:0000313" key="2">
    <source>
        <dbReference type="Proteomes" id="UP001151760"/>
    </source>
</evidence>
<evidence type="ECO:0000313" key="1">
    <source>
        <dbReference type="EMBL" id="GJT92334.1"/>
    </source>
</evidence>
<protein>
    <submittedName>
        <fullName evidence="1">Uncharacterized protein</fullName>
    </submittedName>
</protein>
<dbReference type="EMBL" id="BQNB010020099">
    <property type="protein sequence ID" value="GJT92334.1"/>
    <property type="molecule type" value="Genomic_DNA"/>
</dbReference>
<keyword evidence="2" id="KW-1185">Reference proteome</keyword>
<comment type="caution">
    <text evidence="1">The sequence shown here is derived from an EMBL/GenBank/DDBJ whole genome shotgun (WGS) entry which is preliminary data.</text>
</comment>
<accession>A0ABQ5HWZ7</accession>
<reference evidence="1" key="1">
    <citation type="journal article" date="2022" name="Int. J. Mol. Sci.">
        <title>Draft Genome of Tanacetum Coccineum: Genomic Comparison of Closely Related Tanacetum-Family Plants.</title>
        <authorList>
            <person name="Yamashiro T."/>
            <person name="Shiraishi A."/>
            <person name="Nakayama K."/>
            <person name="Satake H."/>
        </authorList>
    </citation>
    <scope>NUCLEOTIDE SEQUENCE</scope>
</reference>
<dbReference type="Proteomes" id="UP001151760">
    <property type="component" value="Unassembled WGS sequence"/>
</dbReference>
<reference evidence="1" key="2">
    <citation type="submission" date="2022-01" db="EMBL/GenBank/DDBJ databases">
        <authorList>
            <person name="Yamashiro T."/>
            <person name="Shiraishi A."/>
            <person name="Satake H."/>
            <person name="Nakayama K."/>
        </authorList>
    </citation>
    <scope>NUCLEOTIDE SEQUENCE</scope>
</reference>
<proteinExistence type="predicted"/>
<organism evidence="1 2">
    <name type="scientific">Tanacetum coccineum</name>
    <dbReference type="NCBI Taxonomy" id="301880"/>
    <lineage>
        <taxon>Eukaryota</taxon>
        <taxon>Viridiplantae</taxon>
        <taxon>Streptophyta</taxon>
        <taxon>Embryophyta</taxon>
        <taxon>Tracheophyta</taxon>
        <taxon>Spermatophyta</taxon>
        <taxon>Magnoliopsida</taxon>
        <taxon>eudicotyledons</taxon>
        <taxon>Gunneridae</taxon>
        <taxon>Pentapetalae</taxon>
        <taxon>asterids</taxon>
        <taxon>campanulids</taxon>
        <taxon>Asterales</taxon>
        <taxon>Asteraceae</taxon>
        <taxon>Asteroideae</taxon>
        <taxon>Anthemideae</taxon>
        <taxon>Anthemidinae</taxon>
        <taxon>Tanacetum</taxon>
    </lineage>
</organism>
<gene>
    <name evidence="1" type="ORF">Tco_1081179</name>
</gene>